<dbReference type="AlphaFoldDB" id="A0A1F6CTC2"/>
<sequence>MTDEALTDIEHAIEKATPDQQRRFLARLPHVLHLAPDQYARMKAAEPSFAFWNNAADAVYDNL</sequence>
<protein>
    <submittedName>
        <fullName evidence="1">Uncharacterized protein</fullName>
    </submittedName>
</protein>
<reference evidence="1 2" key="1">
    <citation type="journal article" date="2016" name="Nat. Commun.">
        <title>Thousands of microbial genomes shed light on interconnected biogeochemical processes in an aquifer system.</title>
        <authorList>
            <person name="Anantharaman K."/>
            <person name="Brown C.T."/>
            <person name="Hug L.A."/>
            <person name="Sharon I."/>
            <person name="Castelle C.J."/>
            <person name="Probst A.J."/>
            <person name="Thomas B.C."/>
            <person name="Singh A."/>
            <person name="Wilkins M.J."/>
            <person name="Karaoz U."/>
            <person name="Brodie E.L."/>
            <person name="Williams K.H."/>
            <person name="Hubbard S.S."/>
            <person name="Banfield J.F."/>
        </authorList>
    </citation>
    <scope>NUCLEOTIDE SEQUENCE [LARGE SCALE GENOMIC DNA]</scope>
</reference>
<evidence type="ECO:0000313" key="2">
    <source>
        <dbReference type="Proteomes" id="UP000176863"/>
    </source>
</evidence>
<comment type="caution">
    <text evidence="1">The sequence shown here is derived from an EMBL/GenBank/DDBJ whole genome shotgun (WGS) entry which is preliminary data.</text>
</comment>
<evidence type="ECO:0000313" key="1">
    <source>
        <dbReference type="EMBL" id="OGG52385.1"/>
    </source>
</evidence>
<proteinExistence type="predicted"/>
<organism evidence="1 2">
    <name type="scientific">Candidatus Kaiserbacteria bacterium RIFCSPHIGHO2_01_FULL_53_29</name>
    <dbReference type="NCBI Taxonomy" id="1798480"/>
    <lineage>
        <taxon>Bacteria</taxon>
        <taxon>Candidatus Kaiseribacteriota</taxon>
    </lineage>
</organism>
<accession>A0A1F6CTC2</accession>
<dbReference type="EMBL" id="MFKT01000029">
    <property type="protein sequence ID" value="OGG52385.1"/>
    <property type="molecule type" value="Genomic_DNA"/>
</dbReference>
<dbReference type="STRING" id="1798480.A2851_05030"/>
<dbReference type="Proteomes" id="UP000176863">
    <property type="component" value="Unassembled WGS sequence"/>
</dbReference>
<name>A0A1F6CTC2_9BACT</name>
<gene>
    <name evidence="1" type="ORF">A2851_05030</name>
</gene>